<comment type="caution">
    <text evidence="1">The sequence shown here is derived from an EMBL/GenBank/DDBJ whole genome shotgun (WGS) entry which is preliminary data.</text>
</comment>
<proteinExistence type="predicted"/>
<keyword evidence="2" id="KW-1185">Reference proteome</keyword>
<accession>A0ACB7XR06</accession>
<gene>
    <name evidence="1" type="ORF">Vadar_015076</name>
</gene>
<sequence length="365" mass="39720">MLTLKETSNKLPLHSSYVISTSGPSPPYLLGESDGLDGNHNPVSTTYFCMSRVTEEPIQRLVKAVRSLSYKSSSASVSDIESIVRLVDSTVGSKPSNGSRSAIGEDFGGVANFIQQGEKLDRNSRKTNGIGVAQSNICASSCETDSFNKLTDPKKFDLSTGSSHNKRPRSVGSLLVLCSEATRAAAIPRIFCHHSGPDRLKKLLMSTCGTPETEGSQGTIVRCSFNTVTIFNADMTPKHVSVMPLLSPLLLLVPRNYPDCSPVILDKLPAEVRKALLRKENVELQVSLVTRCLSSSFVENLELQIYQSKLNVIMRNLLQTMSVGDIAKSWDFCARVVITEYAHQLNGGGNFSSTNGTWEDHLSTT</sequence>
<reference evidence="1 2" key="1">
    <citation type="journal article" date="2021" name="Hortic Res">
        <title>High-quality reference genome and annotation aids understanding of berry development for evergreen blueberry (Vaccinium darrowii).</title>
        <authorList>
            <person name="Yu J."/>
            <person name="Hulse-Kemp A.M."/>
            <person name="Babiker E."/>
            <person name="Staton M."/>
        </authorList>
    </citation>
    <scope>NUCLEOTIDE SEQUENCE [LARGE SCALE GENOMIC DNA]</scope>
    <source>
        <strain evidence="2">cv. NJ 8807/NJ 8810</strain>
        <tissue evidence="1">Young leaf</tissue>
    </source>
</reference>
<dbReference type="Proteomes" id="UP000828048">
    <property type="component" value="Chromosome 1"/>
</dbReference>
<protein>
    <submittedName>
        <fullName evidence="1">Uncharacterized protein</fullName>
    </submittedName>
</protein>
<organism evidence="1 2">
    <name type="scientific">Vaccinium darrowii</name>
    <dbReference type="NCBI Taxonomy" id="229202"/>
    <lineage>
        <taxon>Eukaryota</taxon>
        <taxon>Viridiplantae</taxon>
        <taxon>Streptophyta</taxon>
        <taxon>Embryophyta</taxon>
        <taxon>Tracheophyta</taxon>
        <taxon>Spermatophyta</taxon>
        <taxon>Magnoliopsida</taxon>
        <taxon>eudicotyledons</taxon>
        <taxon>Gunneridae</taxon>
        <taxon>Pentapetalae</taxon>
        <taxon>asterids</taxon>
        <taxon>Ericales</taxon>
        <taxon>Ericaceae</taxon>
        <taxon>Vaccinioideae</taxon>
        <taxon>Vaccinieae</taxon>
        <taxon>Vaccinium</taxon>
    </lineage>
</organism>
<evidence type="ECO:0000313" key="1">
    <source>
        <dbReference type="EMBL" id="KAH7843310.1"/>
    </source>
</evidence>
<dbReference type="EMBL" id="CM037151">
    <property type="protein sequence ID" value="KAH7843310.1"/>
    <property type="molecule type" value="Genomic_DNA"/>
</dbReference>
<evidence type="ECO:0000313" key="2">
    <source>
        <dbReference type="Proteomes" id="UP000828048"/>
    </source>
</evidence>
<name>A0ACB7XR06_9ERIC</name>